<dbReference type="SUPFAM" id="SSF54001">
    <property type="entry name" value="Cysteine proteinases"/>
    <property type="match status" value="1"/>
</dbReference>
<gene>
    <name evidence="6" type="ORF">N865_17490</name>
</gene>
<dbReference type="Pfam" id="PF00877">
    <property type="entry name" value="NLPC_P60"/>
    <property type="match status" value="1"/>
</dbReference>
<comment type="caution">
    <text evidence="6">The sequence shown here is derived from an EMBL/GenBank/DDBJ whole genome shotgun (WGS) entry which is preliminary data.</text>
</comment>
<dbReference type="PANTHER" id="PTHR47053">
    <property type="entry name" value="MUREIN DD-ENDOPEPTIDASE MEPH-RELATED"/>
    <property type="match status" value="1"/>
</dbReference>
<dbReference type="EMBL" id="AWSA01000002">
    <property type="protein sequence ID" value="EWT03510.1"/>
    <property type="molecule type" value="Genomic_DNA"/>
</dbReference>
<dbReference type="AlphaFoldDB" id="W9GBU9"/>
<organism evidence="6 7">
    <name type="scientific">Intrasporangium oryzae NRRL B-24470</name>
    <dbReference type="NCBI Taxonomy" id="1386089"/>
    <lineage>
        <taxon>Bacteria</taxon>
        <taxon>Bacillati</taxon>
        <taxon>Actinomycetota</taxon>
        <taxon>Actinomycetes</taxon>
        <taxon>Micrococcales</taxon>
        <taxon>Intrasporangiaceae</taxon>
        <taxon>Intrasporangium</taxon>
    </lineage>
</organism>
<reference evidence="6 7" key="1">
    <citation type="submission" date="2013-08" db="EMBL/GenBank/DDBJ databases">
        <title>Intrasporangium oryzae NRRL B-24470.</title>
        <authorList>
            <person name="Liu H."/>
            <person name="Wang G."/>
        </authorList>
    </citation>
    <scope>NUCLEOTIDE SEQUENCE [LARGE SCALE GENOMIC DNA]</scope>
    <source>
        <strain evidence="6 7">NRRL B-24470</strain>
    </source>
</reference>
<evidence type="ECO:0000256" key="1">
    <source>
        <dbReference type="ARBA" id="ARBA00007074"/>
    </source>
</evidence>
<keyword evidence="4" id="KW-0788">Thiol protease</keyword>
<dbReference type="PANTHER" id="PTHR47053:SF1">
    <property type="entry name" value="MUREIN DD-ENDOPEPTIDASE MEPH-RELATED"/>
    <property type="match status" value="1"/>
</dbReference>
<evidence type="ECO:0000256" key="4">
    <source>
        <dbReference type="ARBA" id="ARBA00022807"/>
    </source>
</evidence>
<comment type="similarity">
    <text evidence="1">Belongs to the peptidase C40 family.</text>
</comment>
<dbReference type="GO" id="GO:0006508">
    <property type="term" value="P:proteolysis"/>
    <property type="evidence" value="ECO:0007669"/>
    <property type="project" value="UniProtKB-KW"/>
</dbReference>
<evidence type="ECO:0000259" key="5">
    <source>
        <dbReference type="PROSITE" id="PS51935"/>
    </source>
</evidence>
<dbReference type="Gene3D" id="3.90.1720.10">
    <property type="entry name" value="endopeptidase domain like (from Nostoc punctiforme)"/>
    <property type="match status" value="1"/>
</dbReference>
<dbReference type="InterPro" id="IPR000064">
    <property type="entry name" value="NLP_P60_dom"/>
</dbReference>
<dbReference type="InterPro" id="IPR038765">
    <property type="entry name" value="Papain-like_cys_pep_sf"/>
</dbReference>
<evidence type="ECO:0000313" key="7">
    <source>
        <dbReference type="Proteomes" id="UP000019489"/>
    </source>
</evidence>
<evidence type="ECO:0000256" key="3">
    <source>
        <dbReference type="ARBA" id="ARBA00022801"/>
    </source>
</evidence>
<keyword evidence="3" id="KW-0378">Hydrolase</keyword>
<accession>W9GBU9</accession>
<dbReference type="Proteomes" id="UP000019489">
    <property type="component" value="Unassembled WGS sequence"/>
</dbReference>
<dbReference type="PROSITE" id="PS51935">
    <property type="entry name" value="NLPC_P60"/>
    <property type="match status" value="1"/>
</dbReference>
<evidence type="ECO:0000313" key="6">
    <source>
        <dbReference type="EMBL" id="EWT03510.1"/>
    </source>
</evidence>
<proteinExistence type="inferred from homology"/>
<keyword evidence="2" id="KW-0645">Protease</keyword>
<dbReference type="PATRIC" id="fig|1386089.3.peg.325"/>
<name>W9GBU9_9MICO</name>
<sequence>MMIVPTQPGGSLRRLGPAVLVTALLAGGGGWWLSQRSDTAVGETLRMTEAGAGSSEGEGATPAATSGVVTFDRLDDPGRTIVRDASGAILATLTDGARTVVLTGPERTFDEPSSTDVTLTTTAWVRLAPRPWSNGAEKSGWFQEWFKTARADRGPDMFEIAMQYVDGAPTALDSKGRRYRGDASFGPVNRSGEGRRESNDFNDYLGIRWTFPDRGVDLPERVRYGSLDCSGFVRMVYGYRMGYPLLGTNNAGPGLPRRAYAIEAFGPGVTIVRDKGRTATDYEALQPGDLVFFQTEGSVSQLDHVGIYMGVDDAGQHRFISSRETVNGPTMGDVGGASVLDDGRFFSTGWRAARRI</sequence>
<dbReference type="STRING" id="1386089.N865_17490"/>
<dbReference type="eggNOG" id="COG0791">
    <property type="taxonomic scope" value="Bacteria"/>
</dbReference>
<protein>
    <recommendedName>
        <fullName evidence="5">NlpC/P60 domain-containing protein</fullName>
    </recommendedName>
</protein>
<feature type="domain" description="NlpC/P60" evidence="5">
    <location>
        <begin position="191"/>
        <end position="356"/>
    </location>
</feature>
<keyword evidence="7" id="KW-1185">Reference proteome</keyword>
<evidence type="ECO:0000256" key="2">
    <source>
        <dbReference type="ARBA" id="ARBA00022670"/>
    </source>
</evidence>
<dbReference type="GO" id="GO:0008234">
    <property type="term" value="F:cysteine-type peptidase activity"/>
    <property type="evidence" value="ECO:0007669"/>
    <property type="project" value="UniProtKB-KW"/>
</dbReference>
<dbReference type="InterPro" id="IPR051202">
    <property type="entry name" value="Peptidase_C40"/>
</dbReference>